<feature type="compositionally biased region" description="Low complexity" evidence="1">
    <location>
        <begin position="63"/>
        <end position="72"/>
    </location>
</feature>
<dbReference type="InterPro" id="IPR036908">
    <property type="entry name" value="RlpA-like_sf"/>
</dbReference>
<evidence type="ECO:0000256" key="1">
    <source>
        <dbReference type="SAM" id="MobiDB-lite"/>
    </source>
</evidence>
<protein>
    <submittedName>
        <fullName evidence="2">Uncharacterized protein</fullName>
    </submittedName>
</protein>
<dbReference type="SUPFAM" id="SSF50685">
    <property type="entry name" value="Barwin-like endoglucanases"/>
    <property type="match status" value="1"/>
</dbReference>
<gene>
    <name evidence="2" type="ORF">VaNZ11_012469</name>
</gene>
<feature type="region of interest" description="Disordered" evidence="1">
    <location>
        <begin position="63"/>
        <end position="93"/>
    </location>
</feature>
<dbReference type="Gene3D" id="2.40.40.10">
    <property type="entry name" value="RlpA-like domain"/>
    <property type="match status" value="1"/>
</dbReference>
<dbReference type="EMBL" id="BSDZ01000079">
    <property type="protein sequence ID" value="GLI68164.1"/>
    <property type="molecule type" value="Genomic_DNA"/>
</dbReference>
<evidence type="ECO:0000313" key="2">
    <source>
        <dbReference type="EMBL" id="GLI68164.1"/>
    </source>
</evidence>
<dbReference type="Proteomes" id="UP001165090">
    <property type="component" value="Unassembled WGS sequence"/>
</dbReference>
<comment type="caution">
    <text evidence="2">The sequence shown here is derived from an EMBL/GenBank/DDBJ whole genome shotgun (WGS) entry which is preliminary data.</text>
</comment>
<feature type="non-terminal residue" evidence="2">
    <location>
        <position position="1"/>
    </location>
</feature>
<evidence type="ECO:0000313" key="3">
    <source>
        <dbReference type="Proteomes" id="UP001165090"/>
    </source>
</evidence>
<accession>A0ABQ5SFI7</accession>
<name>A0ABQ5SFI7_9CHLO</name>
<organism evidence="2 3">
    <name type="scientific">Volvox africanus</name>
    <dbReference type="NCBI Taxonomy" id="51714"/>
    <lineage>
        <taxon>Eukaryota</taxon>
        <taxon>Viridiplantae</taxon>
        <taxon>Chlorophyta</taxon>
        <taxon>core chlorophytes</taxon>
        <taxon>Chlorophyceae</taxon>
        <taxon>CS clade</taxon>
        <taxon>Chlamydomonadales</taxon>
        <taxon>Volvocaceae</taxon>
        <taxon>Volvox</taxon>
    </lineage>
</organism>
<keyword evidence="3" id="KW-1185">Reference proteome</keyword>
<proteinExistence type="predicted"/>
<reference evidence="2 3" key="1">
    <citation type="journal article" date="2023" name="IScience">
        <title>Expanded male sex-determining region conserved during the evolution of homothallism in the green alga Volvox.</title>
        <authorList>
            <person name="Yamamoto K."/>
            <person name="Matsuzaki R."/>
            <person name="Mahakham W."/>
            <person name="Heman W."/>
            <person name="Sekimoto H."/>
            <person name="Kawachi M."/>
            <person name="Minakuchi Y."/>
            <person name="Toyoda A."/>
            <person name="Nozaki H."/>
        </authorList>
    </citation>
    <scope>NUCLEOTIDE SEQUENCE [LARGE SCALE GENOMIC DNA]</scope>
    <source>
        <strain evidence="2 3">NIES-4468</strain>
    </source>
</reference>
<sequence>VNHDFQSELCGSYFCDVDHFFCTSLKRRLLTTEKRISSYSGSRNPSASCLYFKVSAMASFGNAGTASSASSSCRRNDDSPCSPRPAESGSTSAASSSVLPRLLLLSALLPFSVRADDWHTGRATFYGYDGGASIDQGSCMYGPLPNYMVSTGRNIGALSD</sequence>
<feature type="non-terminal residue" evidence="2">
    <location>
        <position position="160"/>
    </location>
</feature>